<name>A0A8J8T1Z6_HALGN</name>
<feature type="compositionally biased region" description="Basic and acidic residues" evidence="1">
    <location>
        <begin position="218"/>
        <end position="227"/>
    </location>
</feature>
<reference evidence="2" key="1">
    <citation type="submission" date="2019-06" db="EMBL/GenBank/DDBJ databases">
        <authorList>
            <person name="Zheng W."/>
        </authorList>
    </citation>
    <scope>NUCLEOTIDE SEQUENCE</scope>
    <source>
        <strain evidence="2">QDHG01</strain>
    </source>
</reference>
<evidence type="ECO:0000256" key="1">
    <source>
        <dbReference type="SAM" id="MobiDB-lite"/>
    </source>
</evidence>
<protein>
    <submittedName>
        <fullName evidence="2">Uncharacterized protein</fullName>
    </submittedName>
</protein>
<feature type="compositionally biased region" description="Polar residues" evidence="1">
    <location>
        <begin position="229"/>
        <end position="246"/>
    </location>
</feature>
<evidence type="ECO:0000313" key="2">
    <source>
        <dbReference type="EMBL" id="TNV78606.1"/>
    </source>
</evidence>
<sequence>MIKQYQAVQKKARKTIQPSNSQYQNTFNPILITSPSQREIIAIIKQIQRKWKTYPSWKAKFQPKTPPLRHGKIPFNKIKVLRAADGVKKMLEQSVDYIAKRIDKVLEELLFTKFQALEATISLKDVGLTSEGIDVDNRVQRLMMGDLLNQIKAQNDARSAKSQKETFHVEESKREESLPAYIPPENKQDLFPQNPEKGNPEIKLPKQKANKNKRKVKKVDNIDKDYSNDIAQQSDQPQNKSESTNENFDEEQKSKDSNNQQPQTKLIVPPQIVTDDNDDLKNFEQELKEYLISISKEQNEEESKQFKEFNSRSEQQLDPISQFRGKSLFIAREQLQIGKLNLNKSQLTQSSEQTANSLNLTSICKN</sequence>
<organism evidence="2 3">
    <name type="scientific">Halteria grandinella</name>
    <dbReference type="NCBI Taxonomy" id="5974"/>
    <lineage>
        <taxon>Eukaryota</taxon>
        <taxon>Sar</taxon>
        <taxon>Alveolata</taxon>
        <taxon>Ciliophora</taxon>
        <taxon>Intramacronucleata</taxon>
        <taxon>Spirotrichea</taxon>
        <taxon>Stichotrichia</taxon>
        <taxon>Sporadotrichida</taxon>
        <taxon>Halteriidae</taxon>
        <taxon>Halteria</taxon>
    </lineage>
</organism>
<gene>
    <name evidence="2" type="ORF">FGO68_gene9887</name>
</gene>
<dbReference type="EMBL" id="RRYP01010105">
    <property type="protein sequence ID" value="TNV78606.1"/>
    <property type="molecule type" value="Genomic_DNA"/>
</dbReference>
<evidence type="ECO:0000313" key="3">
    <source>
        <dbReference type="Proteomes" id="UP000785679"/>
    </source>
</evidence>
<dbReference type="AlphaFoldDB" id="A0A8J8T1Z6"/>
<comment type="caution">
    <text evidence="2">The sequence shown here is derived from an EMBL/GenBank/DDBJ whole genome shotgun (WGS) entry which is preliminary data.</text>
</comment>
<accession>A0A8J8T1Z6</accession>
<feature type="region of interest" description="Disordered" evidence="1">
    <location>
        <begin position="154"/>
        <end position="277"/>
    </location>
</feature>
<feature type="compositionally biased region" description="Basic and acidic residues" evidence="1">
    <location>
        <begin position="158"/>
        <end position="177"/>
    </location>
</feature>
<feature type="compositionally biased region" description="Basic residues" evidence="1">
    <location>
        <begin position="205"/>
        <end position="217"/>
    </location>
</feature>
<proteinExistence type="predicted"/>
<keyword evidence="3" id="KW-1185">Reference proteome</keyword>
<dbReference type="Proteomes" id="UP000785679">
    <property type="component" value="Unassembled WGS sequence"/>
</dbReference>